<evidence type="ECO:0000313" key="1">
    <source>
        <dbReference type="EMBL" id="VFU41318.1"/>
    </source>
</evidence>
<reference evidence="1" key="1">
    <citation type="submission" date="2019-03" db="EMBL/GenBank/DDBJ databases">
        <authorList>
            <person name="Mank J."/>
            <person name="Almeida P."/>
        </authorList>
    </citation>
    <scope>NUCLEOTIDE SEQUENCE</scope>
    <source>
        <strain evidence="1">78183</strain>
    </source>
</reference>
<gene>
    <name evidence="1" type="ORF">SVIM_LOCUS242601</name>
</gene>
<dbReference type="EMBL" id="CAADRP010001563">
    <property type="protein sequence ID" value="VFU41318.1"/>
    <property type="molecule type" value="Genomic_DNA"/>
</dbReference>
<protein>
    <submittedName>
        <fullName evidence="1">Uncharacterized protein</fullName>
    </submittedName>
</protein>
<sequence length="86" mass="9907">MVQLRGSEKGDFEFFFRKFVWERRVQPCIQGCSSRWQASGGEGSEVISGSNEGFCSRSCNHLLIEPQAHNSSSRVLYQRFRSHFCL</sequence>
<dbReference type="AlphaFoldDB" id="A0A6N2LIZ2"/>
<name>A0A6N2LIZ2_SALVM</name>
<organism evidence="1">
    <name type="scientific">Salix viminalis</name>
    <name type="common">Common osier</name>
    <name type="synonym">Basket willow</name>
    <dbReference type="NCBI Taxonomy" id="40686"/>
    <lineage>
        <taxon>Eukaryota</taxon>
        <taxon>Viridiplantae</taxon>
        <taxon>Streptophyta</taxon>
        <taxon>Embryophyta</taxon>
        <taxon>Tracheophyta</taxon>
        <taxon>Spermatophyta</taxon>
        <taxon>Magnoliopsida</taxon>
        <taxon>eudicotyledons</taxon>
        <taxon>Gunneridae</taxon>
        <taxon>Pentapetalae</taxon>
        <taxon>rosids</taxon>
        <taxon>fabids</taxon>
        <taxon>Malpighiales</taxon>
        <taxon>Salicaceae</taxon>
        <taxon>Saliceae</taxon>
        <taxon>Salix</taxon>
    </lineage>
</organism>
<accession>A0A6N2LIZ2</accession>
<proteinExistence type="predicted"/>